<dbReference type="Gene3D" id="3.40.30.10">
    <property type="entry name" value="Glutaredoxin"/>
    <property type="match status" value="1"/>
</dbReference>
<feature type="domain" description="GST N-terminal" evidence="1">
    <location>
        <begin position="1"/>
        <end position="81"/>
    </location>
</feature>
<dbReference type="SFLD" id="SFLDS00019">
    <property type="entry name" value="Glutathione_Transferase_(cytos"/>
    <property type="match status" value="1"/>
</dbReference>
<protein>
    <submittedName>
        <fullName evidence="3">Glutathione S-transferase</fullName>
    </submittedName>
</protein>
<dbReference type="CDD" id="cd03057">
    <property type="entry name" value="GST_N_Beta"/>
    <property type="match status" value="1"/>
</dbReference>
<accession>A0ABQ5YBJ4</accession>
<evidence type="ECO:0000259" key="1">
    <source>
        <dbReference type="PROSITE" id="PS50404"/>
    </source>
</evidence>
<sequence>MYTLYGCKGCGSAAIEAALTLVSAPYQYIEAEPWSGGPAVDELRRLNPLAQVPTLLTPDGTVLTESVAILIWLSEQYPASHLLPTDAAARATVLRWLVYLTANAYAAIGIGDFPERWIAGEAEQGSLKAFARARLEDYWRTLERQLGDTPFLFTQQLTVLDLLAATMSHWRPGRDWFQQECPKLTAALQSTLSHTALAPIWKRNFTA</sequence>
<dbReference type="SUPFAM" id="SSF52833">
    <property type="entry name" value="Thioredoxin-like"/>
    <property type="match status" value="1"/>
</dbReference>
<dbReference type="PANTHER" id="PTHR44051">
    <property type="entry name" value="GLUTATHIONE S-TRANSFERASE-RELATED"/>
    <property type="match status" value="1"/>
</dbReference>
<gene>
    <name evidence="3" type="ORF">GCM10007907_07110</name>
</gene>
<feature type="domain" description="GST C-terminal" evidence="2">
    <location>
        <begin position="86"/>
        <end position="207"/>
    </location>
</feature>
<organism evidence="3 4">
    <name type="scientific">Chitinimonas prasina</name>
    <dbReference type="NCBI Taxonomy" id="1434937"/>
    <lineage>
        <taxon>Bacteria</taxon>
        <taxon>Pseudomonadati</taxon>
        <taxon>Pseudomonadota</taxon>
        <taxon>Betaproteobacteria</taxon>
        <taxon>Neisseriales</taxon>
        <taxon>Chitinibacteraceae</taxon>
        <taxon>Chitinimonas</taxon>
    </lineage>
</organism>
<evidence type="ECO:0000259" key="2">
    <source>
        <dbReference type="PROSITE" id="PS50405"/>
    </source>
</evidence>
<dbReference type="SUPFAM" id="SSF47616">
    <property type="entry name" value="GST C-terminal domain-like"/>
    <property type="match status" value="1"/>
</dbReference>
<dbReference type="InterPro" id="IPR040079">
    <property type="entry name" value="Glutathione_S-Trfase"/>
</dbReference>
<dbReference type="RefSeq" id="WP_284195064.1">
    <property type="nucleotide sequence ID" value="NZ_BSOG01000001.1"/>
</dbReference>
<dbReference type="PROSITE" id="PS50404">
    <property type="entry name" value="GST_NTER"/>
    <property type="match status" value="1"/>
</dbReference>
<dbReference type="PANTHER" id="PTHR44051:SF8">
    <property type="entry name" value="GLUTATHIONE S-TRANSFERASE GSTA"/>
    <property type="match status" value="1"/>
</dbReference>
<dbReference type="InterPro" id="IPR036282">
    <property type="entry name" value="Glutathione-S-Trfase_C_sf"/>
</dbReference>
<dbReference type="Pfam" id="PF13409">
    <property type="entry name" value="GST_N_2"/>
    <property type="match status" value="1"/>
</dbReference>
<dbReference type="EMBL" id="BSOG01000001">
    <property type="protein sequence ID" value="GLR11921.1"/>
    <property type="molecule type" value="Genomic_DNA"/>
</dbReference>
<name>A0ABQ5YBJ4_9NEIS</name>
<comment type="caution">
    <text evidence="3">The sequence shown here is derived from an EMBL/GenBank/DDBJ whole genome shotgun (WGS) entry which is preliminary data.</text>
</comment>
<proteinExistence type="predicted"/>
<evidence type="ECO:0000313" key="4">
    <source>
        <dbReference type="Proteomes" id="UP001156706"/>
    </source>
</evidence>
<dbReference type="Gene3D" id="1.20.1050.10">
    <property type="match status" value="1"/>
</dbReference>
<dbReference type="PROSITE" id="PS50405">
    <property type="entry name" value="GST_CTER"/>
    <property type="match status" value="1"/>
</dbReference>
<evidence type="ECO:0000313" key="3">
    <source>
        <dbReference type="EMBL" id="GLR11921.1"/>
    </source>
</evidence>
<keyword evidence="4" id="KW-1185">Reference proteome</keyword>
<dbReference type="Proteomes" id="UP001156706">
    <property type="component" value="Unassembled WGS sequence"/>
</dbReference>
<reference evidence="4" key="1">
    <citation type="journal article" date="2019" name="Int. J. Syst. Evol. Microbiol.">
        <title>The Global Catalogue of Microorganisms (GCM) 10K type strain sequencing project: providing services to taxonomists for standard genome sequencing and annotation.</title>
        <authorList>
            <consortium name="The Broad Institute Genomics Platform"/>
            <consortium name="The Broad Institute Genome Sequencing Center for Infectious Disease"/>
            <person name="Wu L."/>
            <person name="Ma J."/>
        </authorList>
    </citation>
    <scope>NUCLEOTIDE SEQUENCE [LARGE SCALE GENOMIC DNA]</scope>
    <source>
        <strain evidence="4">NBRC 110044</strain>
    </source>
</reference>
<dbReference type="InterPro" id="IPR036249">
    <property type="entry name" value="Thioredoxin-like_sf"/>
</dbReference>
<dbReference type="InterPro" id="IPR010987">
    <property type="entry name" value="Glutathione-S-Trfase_C-like"/>
</dbReference>
<dbReference type="InterPro" id="IPR004045">
    <property type="entry name" value="Glutathione_S-Trfase_N"/>
</dbReference>
<dbReference type="SFLD" id="SFLDG00358">
    <property type="entry name" value="Main_(cytGST)"/>
    <property type="match status" value="1"/>
</dbReference>